<evidence type="ECO:0000313" key="3">
    <source>
        <dbReference type="Proteomes" id="UP001054857"/>
    </source>
</evidence>
<feature type="region of interest" description="Disordered" evidence="1">
    <location>
        <begin position="388"/>
        <end position="422"/>
    </location>
</feature>
<comment type="caution">
    <text evidence="2">The sequence shown here is derived from an EMBL/GenBank/DDBJ whole genome shotgun (WGS) entry which is preliminary data.</text>
</comment>
<dbReference type="Proteomes" id="UP001054857">
    <property type="component" value="Unassembled WGS sequence"/>
</dbReference>
<feature type="compositionally biased region" description="Low complexity" evidence="1">
    <location>
        <begin position="129"/>
        <end position="143"/>
    </location>
</feature>
<feature type="compositionally biased region" description="Low complexity" evidence="1">
    <location>
        <begin position="72"/>
        <end position="81"/>
    </location>
</feature>
<reference evidence="2 3" key="1">
    <citation type="journal article" date="2021" name="Sci. Rep.">
        <title>Genome sequencing of the multicellular alga Astrephomene provides insights into convergent evolution of germ-soma differentiation.</title>
        <authorList>
            <person name="Yamashita S."/>
            <person name="Yamamoto K."/>
            <person name="Matsuzaki R."/>
            <person name="Suzuki S."/>
            <person name="Yamaguchi H."/>
            <person name="Hirooka S."/>
            <person name="Minakuchi Y."/>
            <person name="Miyagishima S."/>
            <person name="Kawachi M."/>
            <person name="Toyoda A."/>
            <person name="Nozaki H."/>
        </authorList>
    </citation>
    <scope>NUCLEOTIDE SEQUENCE [LARGE SCALE GENOMIC DNA]</scope>
    <source>
        <strain evidence="2 3">NIES-4017</strain>
    </source>
</reference>
<name>A0AAD3E5N9_9CHLO</name>
<sequence length="422" mass="47138">MAHTLSSGPPSSINNLRHVVLQHQLKPCQPPVPWRNCNHVQSECSTSYHLDPTQLPRGWRIRSHAARKARNQPEPEQTVEPEPAPARRRTRKTKTPPPPPPQDYEDEGEELPEPSMTAVAPEQGKRGPSSKPTTTAAAKAAKSQQSEEDELSGVAVMDGDNEGGVVQEDPARPQIEIDRDLYDKLDDAMHGEPSTWMDLPMRMVPSNEEDQQRLEQVIQMETYFGRIWEHEEVDDLAFFEAEKMRDKAHNIYANTHRVARMMHVLEAEDFRMGEKQTHWSSWARAELLFSTHYDEFNEAVKANMDSIVRQPLDEELRERLEAIGEASLLPPTEAEVAQMAEAEAANTPAALRTMSREDVARRAATSLLEGILPGVSLANPMERYAEDIYDGEGGGEEATDELFSMMGEGADGEGDEEGAGAE</sequence>
<organism evidence="2 3">
    <name type="scientific">Astrephomene gubernaculifera</name>
    <dbReference type="NCBI Taxonomy" id="47775"/>
    <lineage>
        <taxon>Eukaryota</taxon>
        <taxon>Viridiplantae</taxon>
        <taxon>Chlorophyta</taxon>
        <taxon>core chlorophytes</taxon>
        <taxon>Chlorophyceae</taxon>
        <taxon>CS clade</taxon>
        <taxon>Chlamydomonadales</taxon>
        <taxon>Astrephomenaceae</taxon>
        <taxon>Astrephomene</taxon>
    </lineage>
</organism>
<protein>
    <submittedName>
        <fullName evidence="2">Uncharacterized protein</fullName>
    </submittedName>
</protein>
<feature type="region of interest" description="Disordered" evidence="1">
    <location>
        <begin position="64"/>
        <end position="175"/>
    </location>
</feature>
<keyword evidence="3" id="KW-1185">Reference proteome</keyword>
<feature type="compositionally biased region" description="Acidic residues" evidence="1">
    <location>
        <begin position="103"/>
        <end position="112"/>
    </location>
</feature>
<dbReference type="EMBL" id="BMAR01000085">
    <property type="protein sequence ID" value="GFR53078.1"/>
    <property type="molecule type" value="Genomic_DNA"/>
</dbReference>
<evidence type="ECO:0000256" key="1">
    <source>
        <dbReference type="SAM" id="MobiDB-lite"/>
    </source>
</evidence>
<proteinExistence type="predicted"/>
<feature type="compositionally biased region" description="Acidic residues" evidence="1">
    <location>
        <begin position="410"/>
        <end position="422"/>
    </location>
</feature>
<gene>
    <name evidence="2" type="ORF">Agub_g15776</name>
</gene>
<accession>A0AAD3E5N9</accession>
<feature type="compositionally biased region" description="Acidic residues" evidence="1">
    <location>
        <begin position="388"/>
        <end position="400"/>
    </location>
</feature>
<dbReference type="AlphaFoldDB" id="A0AAD3E5N9"/>
<evidence type="ECO:0000313" key="2">
    <source>
        <dbReference type="EMBL" id="GFR53078.1"/>
    </source>
</evidence>